<dbReference type="InParanoid" id="W2RPN8"/>
<dbReference type="Gene3D" id="3.10.20.90">
    <property type="entry name" value="Phosphatidylinositol 3-kinase Catalytic Subunit, Chain A, domain 1"/>
    <property type="match status" value="1"/>
</dbReference>
<feature type="region of interest" description="Disordered" evidence="1">
    <location>
        <begin position="215"/>
        <end position="304"/>
    </location>
</feature>
<dbReference type="InterPro" id="IPR059238">
    <property type="entry name" value="UBX1_UBXN9"/>
</dbReference>
<feature type="compositionally biased region" description="Low complexity" evidence="1">
    <location>
        <begin position="215"/>
        <end position="231"/>
    </location>
</feature>
<dbReference type="GO" id="GO:0005634">
    <property type="term" value="C:nucleus"/>
    <property type="evidence" value="ECO:0007669"/>
    <property type="project" value="TreeGrafter"/>
</dbReference>
<dbReference type="HOGENOM" id="CLU_534160_0_0_1"/>
<reference evidence="3 4" key="1">
    <citation type="submission" date="2013-03" db="EMBL/GenBank/DDBJ databases">
        <title>The Genome Sequence of Phialophora europaea CBS 101466.</title>
        <authorList>
            <consortium name="The Broad Institute Genomics Platform"/>
            <person name="Cuomo C."/>
            <person name="de Hoog S."/>
            <person name="Gorbushina A."/>
            <person name="Walker B."/>
            <person name="Young S.K."/>
            <person name="Zeng Q."/>
            <person name="Gargeya S."/>
            <person name="Fitzgerald M."/>
            <person name="Haas B."/>
            <person name="Abouelleil A."/>
            <person name="Allen A.W."/>
            <person name="Alvarado L."/>
            <person name="Arachchi H.M."/>
            <person name="Berlin A.M."/>
            <person name="Chapman S.B."/>
            <person name="Gainer-Dewar J."/>
            <person name="Goldberg J."/>
            <person name="Griggs A."/>
            <person name="Gujja S."/>
            <person name="Hansen M."/>
            <person name="Howarth C."/>
            <person name="Imamovic A."/>
            <person name="Ireland A."/>
            <person name="Larimer J."/>
            <person name="McCowan C."/>
            <person name="Murphy C."/>
            <person name="Pearson M."/>
            <person name="Poon T.W."/>
            <person name="Priest M."/>
            <person name="Roberts A."/>
            <person name="Saif S."/>
            <person name="Shea T."/>
            <person name="Sisk P."/>
            <person name="Sykes S."/>
            <person name="Wortman J."/>
            <person name="Nusbaum C."/>
            <person name="Birren B."/>
        </authorList>
    </citation>
    <scope>NUCLEOTIDE SEQUENCE [LARGE SCALE GENOMIC DNA]</scope>
    <source>
        <strain evidence="3 4">CBS 101466</strain>
    </source>
</reference>
<keyword evidence="4" id="KW-1185">Reference proteome</keyword>
<dbReference type="GO" id="GO:0006886">
    <property type="term" value="P:intracellular protein transport"/>
    <property type="evidence" value="ECO:0007669"/>
    <property type="project" value="TreeGrafter"/>
</dbReference>
<dbReference type="GO" id="GO:0012506">
    <property type="term" value="C:vesicle membrane"/>
    <property type="evidence" value="ECO:0007669"/>
    <property type="project" value="TreeGrafter"/>
</dbReference>
<dbReference type="VEuPathDB" id="FungiDB:HMPREF1541_06511"/>
<dbReference type="InterPro" id="IPR001012">
    <property type="entry name" value="UBX_dom"/>
</dbReference>
<feature type="region of interest" description="Disordered" evidence="1">
    <location>
        <begin position="468"/>
        <end position="517"/>
    </location>
</feature>
<proteinExistence type="predicted"/>
<dbReference type="EMBL" id="KB822722">
    <property type="protein sequence ID" value="ETN38476.1"/>
    <property type="molecule type" value="Genomic_DNA"/>
</dbReference>
<gene>
    <name evidence="3" type="ORF">HMPREF1541_06511</name>
</gene>
<dbReference type="CDD" id="cd17075">
    <property type="entry name" value="UBX1_UBXN9"/>
    <property type="match status" value="1"/>
</dbReference>
<dbReference type="FunCoup" id="W2RPN8">
    <property type="interactions" value="34"/>
</dbReference>
<evidence type="ECO:0000259" key="2">
    <source>
        <dbReference type="PROSITE" id="PS50033"/>
    </source>
</evidence>
<dbReference type="Proteomes" id="UP000030752">
    <property type="component" value="Unassembled WGS sequence"/>
</dbReference>
<sequence length="517" mass="55850">MASNVVVIDSTARRATVKTTPGTNLSEVLEEACRKLGYKPEQYGLKHNNKQVDLTRPYRLSGLAPGAKLELVQLSKSTGVVSVALQLPESEAQGVPNARLSDKFPSNTTLWLLLRKFEAGVAGGPAPSRNFTARGNPSSGAGAGRLYYEQPVVQIMNRELSTFTDLQKTLAQLGLNSGSSLMRLSFKPTERPLEDALEETQAYFDSLDAPYTTETARAQTSTTSQTPQEESSATKDVNEPPSADTAMSGTEPQPEAETTPSASMTESTPQPSQTQQSAEEIPSPTSRPVSIYRPPTGITPSAALTQNNEADFTPTIEHAQAHQKMLTEAGRNRRLKTDAELAAQAKEEQERLAAITEVEVKVRFPDQSALGTKFRREDTGTTLYTFVREECLDTQVKGEPFVLGIPGGGGRGSMEVIPDTGKRLIQDLHLKGRVLLVFAWDEKTASATARGAKSVLKAELRARAQDLRVPEAPVSSGPEEKGTRVNIGGTEKEEKSEGSGSGIGKKMPKWLKGLNKK</sequence>
<dbReference type="InterPro" id="IPR029071">
    <property type="entry name" value="Ubiquitin-like_domsf"/>
</dbReference>
<dbReference type="GO" id="GO:0005737">
    <property type="term" value="C:cytoplasm"/>
    <property type="evidence" value="ECO:0007669"/>
    <property type="project" value="TreeGrafter"/>
</dbReference>
<dbReference type="Pfam" id="PF11470">
    <property type="entry name" value="TUG-UBL1"/>
    <property type="match status" value="1"/>
</dbReference>
<organism evidence="3 4">
    <name type="scientific">Cyphellophora europaea (strain CBS 101466)</name>
    <name type="common">Phialophora europaea</name>
    <dbReference type="NCBI Taxonomy" id="1220924"/>
    <lineage>
        <taxon>Eukaryota</taxon>
        <taxon>Fungi</taxon>
        <taxon>Dikarya</taxon>
        <taxon>Ascomycota</taxon>
        <taxon>Pezizomycotina</taxon>
        <taxon>Eurotiomycetes</taxon>
        <taxon>Chaetothyriomycetidae</taxon>
        <taxon>Chaetothyriales</taxon>
        <taxon>Cyphellophoraceae</taxon>
        <taxon>Cyphellophora</taxon>
    </lineage>
</organism>
<dbReference type="PANTHER" id="PTHR46467:SF1">
    <property type="entry name" value="TETHER CONTAINING UBX DOMAIN FOR GLUT4"/>
    <property type="match status" value="1"/>
</dbReference>
<dbReference type="CDD" id="cd16105">
    <property type="entry name" value="Ubl_ASPSCR1_like"/>
    <property type="match status" value="1"/>
</dbReference>
<dbReference type="PROSITE" id="PS50033">
    <property type="entry name" value="UBX"/>
    <property type="match status" value="1"/>
</dbReference>
<dbReference type="InterPro" id="IPR021569">
    <property type="entry name" value="TUG-UBL1"/>
</dbReference>
<dbReference type="STRING" id="1220924.W2RPN8"/>
<evidence type="ECO:0000313" key="3">
    <source>
        <dbReference type="EMBL" id="ETN38476.1"/>
    </source>
</evidence>
<dbReference type="RefSeq" id="XP_008719065.1">
    <property type="nucleotide sequence ID" value="XM_008720843.1"/>
</dbReference>
<accession>W2RPN8</accession>
<feature type="compositionally biased region" description="Polar residues" evidence="1">
    <location>
        <begin position="245"/>
        <end position="264"/>
    </location>
</feature>
<dbReference type="GeneID" id="19973850"/>
<evidence type="ECO:0000313" key="4">
    <source>
        <dbReference type="Proteomes" id="UP000030752"/>
    </source>
</evidence>
<dbReference type="OrthoDB" id="440781at2759"/>
<feature type="compositionally biased region" description="Low complexity" evidence="1">
    <location>
        <begin position="265"/>
        <end position="280"/>
    </location>
</feature>
<protein>
    <recommendedName>
        <fullName evidence="2">UBX domain-containing protein</fullName>
    </recommendedName>
</protein>
<dbReference type="AlphaFoldDB" id="W2RPN8"/>
<dbReference type="eggNOG" id="KOG2699">
    <property type="taxonomic scope" value="Eukaryota"/>
</dbReference>
<feature type="compositionally biased region" description="Basic residues" evidence="1">
    <location>
        <begin position="506"/>
        <end position="517"/>
    </location>
</feature>
<feature type="domain" description="UBX" evidence="2">
    <location>
        <begin position="353"/>
        <end position="438"/>
    </location>
</feature>
<dbReference type="SUPFAM" id="SSF54236">
    <property type="entry name" value="Ubiquitin-like"/>
    <property type="match status" value="1"/>
</dbReference>
<dbReference type="PANTHER" id="PTHR46467">
    <property type="entry name" value="TETHER CONTAINING UBX DOMAIN FOR GLUT4"/>
    <property type="match status" value="1"/>
</dbReference>
<evidence type="ECO:0000256" key="1">
    <source>
        <dbReference type="SAM" id="MobiDB-lite"/>
    </source>
</evidence>
<name>W2RPN8_CYPE1</name>